<dbReference type="Proteomes" id="UP001055879">
    <property type="component" value="Linkage Group LG03"/>
</dbReference>
<protein>
    <submittedName>
        <fullName evidence="1">Uncharacterized protein</fullName>
    </submittedName>
</protein>
<dbReference type="EMBL" id="CM042049">
    <property type="protein sequence ID" value="KAI3747604.1"/>
    <property type="molecule type" value="Genomic_DNA"/>
</dbReference>
<gene>
    <name evidence="1" type="ORF">L6452_10118</name>
</gene>
<reference evidence="2" key="1">
    <citation type="journal article" date="2022" name="Mol. Ecol. Resour.">
        <title>The genomes of chicory, endive, great burdock and yacon provide insights into Asteraceae palaeo-polyploidization history and plant inulin production.</title>
        <authorList>
            <person name="Fan W."/>
            <person name="Wang S."/>
            <person name="Wang H."/>
            <person name="Wang A."/>
            <person name="Jiang F."/>
            <person name="Liu H."/>
            <person name="Zhao H."/>
            <person name="Xu D."/>
            <person name="Zhang Y."/>
        </authorList>
    </citation>
    <scope>NUCLEOTIDE SEQUENCE [LARGE SCALE GENOMIC DNA]</scope>
    <source>
        <strain evidence="2">cv. Niubang</strain>
    </source>
</reference>
<reference evidence="1 2" key="2">
    <citation type="journal article" date="2022" name="Mol. Ecol. Resour.">
        <title>The genomes of chicory, endive, great burdock and yacon provide insights into Asteraceae paleo-polyploidization history and plant inulin production.</title>
        <authorList>
            <person name="Fan W."/>
            <person name="Wang S."/>
            <person name="Wang H."/>
            <person name="Wang A."/>
            <person name="Jiang F."/>
            <person name="Liu H."/>
            <person name="Zhao H."/>
            <person name="Xu D."/>
            <person name="Zhang Y."/>
        </authorList>
    </citation>
    <scope>NUCLEOTIDE SEQUENCE [LARGE SCALE GENOMIC DNA]</scope>
    <source>
        <strain evidence="2">cv. Niubang</strain>
    </source>
</reference>
<evidence type="ECO:0000313" key="1">
    <source>
        <dbReference type="EMBL" id="KAI3747604.1"/>
    </source>
</evidence>
<name>A0ACB9DLS8_ARCLA</name>
<proteinExistence type="predicted"/>
<accession>A0ACB9DLS8</accession>
<evidence type="ECO:0000313" key="2">
    <source>
        <dbReference type="Proteomes" id="UP001055879"/>
    </source>
</evidence>
<keyword evidence="2" id="KW-1185">Reference proteome</keyword>
<sequence length="121" mass="14009">MAKINNPHLPPNPTKIYTHFLYKAIFLCIFLLLLPLFPSESLHFINLTINTTSWDLLQLLFEGIAVSYDLFSKRNNDEKQETDNNAHSYVNKLLQVSSVFMMILKPTSVFDDDFVGQIWAE</sequence>
<organism evidence="1 2">
    <name type="scientific">Arctium lappa</name>
    <name type="common">Greater burdock</name>
    <name type="synonym">Lappa major</name>
    <dbReference type="NCBI Taxonomy" id="4217"/>
    <lineage>
        <taxon>Eukaryota</taxon>
        <taxon>Viridiplantae</taxon>
        <taxon>Streptophyta</taxon>
        <taxon>Embryophyta</taxon>
        <taxon>Tracheophyta</taxon>
        <taxon>Spermatophyta</taxon>
        <taxon>Magnoliopsida</taxon>
        <taxon>eudicotyledons</taxon>
        <taxon>Gunneridae</taxon>
        <taxon>Pentapetalae</taxon>
        <taxon>asterids</taxon>
        <taxon>campanulids</taxon>
        <taxon>Asterales</taxon>
        <taxon>Asteraceae</taxon>
        <taxon>Carduoideae</taxon>
        <taxon>Cardueae</taxon>
        <taxon>Arctiinae</taxon>
        <taxon>Arctium</taxon>
    </lineage>
</organism>
<comment type="caution">
    <text evidence="1">The sequence shown here is derived from an EMBL/GenBank/DDBJ whole genome shotgun (WGS) entry which is preliminary data.</text>
</comment>